<feature type="region of interest" description="Disordered" evidence="10">
    <location>
        <begin position="830"/>
        <end position="851"/>
    </location>
</feature>
<dbReference type="InterPro" id="IPR011993">
    <property type="entry name" value="PH-like_dom_sf"/>
</dbReference>
<feature type="compositionally biased region" description="Basic and acidic residues" evidence="10">
    <location>
        <begin position="149"/>
        <end position="164"/>
    </location>
</feature>
<name>A0A663DWX3_AQUCH</name>
<evidence type="ECO:0000256" key="8">
    <source>
        <dbReference type="ARBA" id="ARBA00075686"/>
    </source>
</evidence>
<evidence type="ECO:0000256" key="10">
    <source>
        <dbReference type="SAM" id="MobiDB-lite"/>
    </source>
</evidence>
<evidence type="ECO:0000313" key="12">
    <source>
        <dbReference type="Ensembl" id="ENSACCP00020004296.1"/>
    </source>
</evidence>
<evidence type="ECO:0000256" key="4">
    <source>
        <dbReference type="ARBA" id="ARBA00022658"/>
    </source>
</evidence>
<feature type="domain" description="DH" evidence="11">
    <location>
        <begin position="274"/>
        <end position="461"/>
    </location>
</feature>
<dbReference type="InterPro" id="IPR035899">
    <property type="entry name" value="DBL_dom_sf"/>
</dbReference>
<evidence type="ECO:0000256" key="1">
    <source>
        <dbReference type="ARBA" id="ARBA00004496"/>
    </source>
</evidence>
<evidence type="ECO:0000256" key="2">
    <source>
        <dbReference type="ARBA" id="ARBA00022490"/>
    </source>
</evidence>
<dbReference type="Ensembl" id="ENSACCT00020004469.1">
    <property type="protein sequence ID" value="ENSACCP00020004296.1"/>
    <property type="gene ID" value="ENSACCG00020002901.1"/>
</dbReference>
<dbReference type="PANTHER" id="PTHR12877">
    <property type="entry name" value="RHO GUANINE NUCLEOTIDE EXCHANGE FACTOR"/>
    <property type="match status" value="1"/>
</dbReference>
<feature type="region of interest" description="Disordered" evidence="10">
    <location>
        <begin position="1092"/>
        <end position="1116"/>
    </location>
</feature>
<feature type="coiled-coil region" evidence="9">
    <location>
        <begin position="441"/>
        <end position="474"/>
    </location>
</feature>
<feature type="region of interest" description="Disordered" evidence="10">
    <location>
        <begin position="1"/>
        <end position="196"/>
    </location>
</feature>
<dbReference type="CDD" id="cd00160">
    <property type="entry name" value="RhoGEF"/>
    <property type="match status" value="1"/>
</dbReference>
<keyword evidence="13" id="KW-1185">Reference proteome</keyword>
<protein>
    <recommendedName>
        <fullName evidence="7">Rho guanine nucleotide exchange factor 10-like protein</fullName>
    </recommendedName>
    <alternativeName>
        <fullName evidence="8">GrinchGEF</fullName>
    </alternativeName>
</protein>
<comment type="function">
    <text evidence="5">Acts as a guanine nucleotide exchange factor (GEF) for RHOA, RHOB and RHOC.</text>
</comment>
<dbReference type="PANTHER" id="PTHR12877:SF16">
    <property type="entry name" value="RHO GUANINE NUCLEOTIDE EXCHANGE FACTOR 10-LIKE PROTEIN"/>
    <property type="match status" value="1"/>
</dbReference>
<dbReference type="Pfam" id="PF00621">
    <property type="entry name" value="RhoGEF"/>
    <property type="match status" value="1"/>
</dbReference>
<comment type="subunit">
    <text evidence="6">Interacts with RHOA, RHOB and RHOC.</text>
</comment>
<dbReference type="Gene3D" id="2.30.29.30">
    <property type="entry name" value="Pleckstrin-homology domain (PH domain)/Phosphotyrosine-binding domain (PTB)"/>
    <property type="match status" value="1"/>
</dbReference>
<reference evidence="12" key="1">
    <citation type="submission" date="2025-08" db="UniProtKB">
        <authorList>
            <consortium name="Ensembl"/>
        </authorList>
    </citation>
    <scope>IDENTIFICATION</scope>
</reference>
<accession>A0A663DWX3</accession>
<feature type="compositionally biased region" description="Basic and acidic residues" evidence="10">
    <location>
        <begin position="1104"/>
        <end position="1116"/>
    </location>
</feature>
<dbReference type="SUPFAM" id="SSF50729">
    <property type="entry name" value="PH domain-like"/>
    <property type="match status" value="1"/>
</dbReference>
<evidence type="ECO:0000313" key="13">
    <source>
        <dbReference type="Proteomes" id="UP000472275"/>
    </source>
</evidence>
<keyword evidence="2" id="KW-0963">Cytoplasm</keyword>
<dbReference type="GO" id="GO:0030036">
    <property type="term" value="P:actin cytoskeleton organization"/>
    <property type="evidence" value="ECO:0007669"/>
    <property type="project" value="TreeGrafter"/>
</dbReference>
<proteinExistence type="predicted"/>
<dbReference type="SMART" id="SM00325">
    <property type="entry name" value="RhoGEF"/>
    <property type="match status" value="1"/>
</dbReference>
<dbReference type="GO" id="GO:0032933">
    <property type="term" value="P:SREBP signaling pathway"/>
    <property type="evidence" value="ECO:0007669"/>
    <property type="project" value="TreeGrafter"/>
</dbReference>
<evidence type="ECO:0000256" key="9">
    <source>
        <dbReference type="SAM" id="Coils"/>
    </source>
</evidence>
<dbReference type="GO" id="GO:0051056">
    <property type="term" value="P:regulation of small GTPase mediated signal transduction"/>
    <property type="evidence" value="ECO:0007669"/>
    <property type="project" value="UniProtKB-ARBA"/>
</dbReference>
<dbReference type="FunFam" id="2.130.10.10:FF:000405">
    <property type="entry name" value="rho guanine nucleotide exchange factor 10-like protein isoform X1"/>
    <property type="match status" value="1"/>
</dbReference>
<dbReference type="FunFam" id="1.20.900.10:FF:000003">
    <property type="entry name" value="Rho guanine nucleotide exchange factor 10 like"/>
    <property type="match status" value="1"/>
</dbReference>
<dbReference type="GO" id="GO:0005829">
    <property type="term" value="C:cytosol"/>
    <property type="evidence" value="ECO:0007669"/>
    <property type="project" value="TreeGrafter"/>
</dbReference>
<evidence type="ECO:0000256" key="6">
    <source>
        <dbReference type="ARBA" id="ARBA00061960"/>
    </source>
</evidence>
<evidence type="ECO:0000256" key="7">
    <source>
        <dbReference type="ARBA" id="ARBA00071260"/>
    </source>
</evidence>
<comment type="subcellular location">
    <subcellularLocation>
        <location evidence="1">Cytoplasm</location>
    </subcellularLocation>
</comment>
<keyword evidence="4" id="KW-0344">Guanine-nucleotide releasing factor</keyword>
<dbReference type="Gene3D" id="1.20.900.10">
    <property type="entry name" value="Dbl homology (DH) domain"/>
    <property type="match status" value="1"/>
</dbReference>
<feature type="compositionally biased region" description="Basic residues" evidence="10">
    <location>
        <begin position="1"/>
        <end position="16"/>
    </location>
</feature>
<dbReference type="GO" id="GO:0051496">
    <property type="term" value="P:positive regulation of stress fiber assembly"/>
    <property type="evidence" value="ECO:0007669"/>
    <property type="project" value="UniProtKB-ARBA"/>
</dbReference>
<sequence>MRIQSRRRRGLPRKALGKGPGGASGPPAPWLHLNCPPHPAVGDHLALETPSPLPHGEEDLGEAFDFDDSEEEEEEEEDSAAEPSGEAVLRAPPRRRRAASSGVDGLVPETQEGLPVGVSNGEAGGDPHVGAQTWKRKSSCQGPGTERSLIYEEVQRGEGPRTGEDLGWSSSEFESYSEDSGEETKPEAEPAKQRASFQPKMTQLMKAAKSGTKDGLEKTKIAVMRKVTFLHRKEAPGDSEEEDTGFLEVTVSDMKHPPPELGPMPEGLSPQQVVRRHILGSIVQSERSYVDSLKRILQDYRNPLMEMEPKVLSARKCQVVFFRLKEILQCHSMFQIALASRVAEWDSAEKIGDLFVASFSKSMVLDVYSDYVNNFTTAMSLIKKACLTKPAFLDFLKKRQMASADRVTLYGLMVKPIQRFPQFILLLQDMLKNTPKGHADRLSLQLALTELETLAEKLNEQKRLADQVAEIQQLSKSISDRSSLNKLLSSGQRQLLLCETLTETVYGDRGQLIKSKERKVFLLNDMLVCANINFKPVNPGGQLEISSLVPLGPKYVLKWSTALPQVQVVEVGQESGAYDKDNVVIHNAGAKKHAPAGQASHNKVYLGPPRLFQELQDLQKDLAVVEQITLLISTLHGTYQNLNMTVAQDWCLALQRMMKVKEEEIHSANKCRLRLLLPGKPDKSGRPISVMVVFITPNPLSKISWVNRLHLAKIGLREENQPGWLCPDEDKKSKAPFWCPILSCHMPAFSSKALDLQLGAAVHNPVQSSLLGFSAVSTSLPQGYLWVGGGQEGAGGQVEIFSLNRAVPRTVKSFPVASPVLCMEYIPEAGEGEPAGTQEPRTTTEQPPASPHPTVCLGLRDGSIAVYGSVDMGTQCLLTCKSPGMQPVLCLRHSPEYLFAGLQDGTVAAYPRRNGGLWDPTEQPTRLAVGTGPVRALLTLDETLWASCANQVTVLDATSLCAQQTFEAHPDAEASVTHMIKAGSGVWMAFSSGSSIRLFHTETLEHLQEINIATRTTFVLPGQKHVRVTSLLICQGSLWVGTDQGIIVLLPVPRLEGIPKITGKGMVSLNGHGGPVEFLAVALSTLAPDVLKGDQEEDEEGEEEKPPELDGPPPREMRKKGILLQYRLRSTSHLPGQLLSVREAPIGGTPAHTEEDGSIYEMADDPDVWVRSRPCARDTPRKEISSVAIVSGGRGYRNFNAESPRRGSDADSTLLIWQVPLML</sequence>
<dbReference type="GO" id="GO:0005085">
    <property type="term" value="F:guanyl-nucleotide exchange factor activity"/>
    <property type="evidence" value="ECO:0007669"/>
    <property type="project" value="UniProtKB-KW"/>
</dbReference>
<reference evidence="12" key="2">
    <citation type="submission" date="2025-09" db="UniProtKB">
        <authorList>
            <consortium name="Ensembl"/>
        </authorList>
    </citation>
    <scope>IDENTIFICATION</scope>
</reference>
<gene>
    <name evidence="12" type="primary">ARHGEF10L</name>
</gene>
<keyword evidence="9" id="KW-0175">Coiled coil</keyword>
<dbReference type="InterPro" id="IPR039919">
    <property type="entry name" value="ARHGEF10/ARHGEF17"/>
</dbReference>
<evidence type="ECO:0000259" key="11">
    <source>
        <dbReference type="PROSITE" id="PS50010"/>
    </source>
</evidence>
<organism evidence="12 13">
    <name type="scientific">Aquila chrysaetos chrysaetos</name>
    <dbReference type="NCBI Taxonomy" id="223781"/>
    <lineage>
        <taxon>Eukaryota</taxon>
        <taxon>Metazoa</taxon>
        <taxon>Chordata</taxon>
        <taxon>Craniata</taxon>
        <taxon>Vertebrata</taxon>
        <taxon>Euteleostomi</taxon>
        <taxon>Archelosauria</taxon>
        <taxon>Archosauria</taxon>
        <taxon>Dinosauria</taxon>
        <taxon>Saurischia</taxon>
        <taxon>Theropoda</taxon>
        <taxon>Coelurosauria</taxon>
        <taxon>Aves</taxon>
        <taxon>Neognathae</taxon>
        <taxon>Neoaves</taxon>
        <taxon>Telluraves</taxon>
        <taxon>Accipitrimorphae</taxon>
        <taxon>Accipitriformes</taxon>
        <taxon>Accipitridae</taxon>
        <taxon>Accipitrinae</taxon>
        <taxon>Aquila</taxon>
    </lineage>
</organism>
<dbReference type="InterPro" id="IPR015943">
    <property type="entry name" value="WD40/YVTN_repeat-like_dom_sf"/>
</dbReference>
<dbReference type="Proteomes" id="UP000472275">
    <property type="component" value="Chromosome 6"/>
</dbReference>
<evidence type="ECO:0000256" key="3">
    <source>
        <dbReference type="ARBA" id="ARBA00022553"/>
    </source>
</evidence>
<dbReference type="SUPFAM" id="SSF48065">
    <property type="entry name" value="DBL homology domain (DH-domain)"/>
    <property type="match status" value="1"/>
</dbReference>
<evidence type="ECO:0000256" key="5">
    <source>
        <dbReference type="ARBA" id="ARBA00055620"/>
    </source>
</evidence>
<dbReference type="SUPFAM" id="SSF50978">
    <property type="entry name" value="WD40 repeat-like"/>
    <property type="match status" value="1"/>
</dbReference>
<dbReference type="GeneTree" id="ENSGT00940000153798"/>
<dbReference type="Pfam" id="PF19057">
    <property type="entry name" value="PH_19"/>
    <property type="match status" value="1"/>
</dbReference>
<dbReference type="PROSITE" id="PS50010">
    <property type="entry name" value="DH_2"/>
    <property type="match status" value="1"/>
</dbReference>
<dbReference type="AlphaFoldDB" id="A0A663DWX3"/>
<feature type="compositionally biased region" description="Basic and acidic residues" evidence="10">
    <location>
        <begin position="182"/>
        <end position="192"/>
    </location>
</feature>
<feature type="compositionally biased region" description="Low complexity" evidence="10">
    <location>
        <begin position="837"/>
        <end position="847"/>
    </location>
</feature>
<dbReference type="Pfam" id="PF19056">
    <property type="entry name" value="WD40_2"/>
    <property type="match status" value="1"/>
</dbReference>
<dbReference type="Gene3D" id="2.130.10.10">
    <property type="entry name" value="YVTN repeat-like/Quinoprotein amine dehydrogenase"/>
    <property type="match status" value="1"/>
</dbReference>
<dbReference type="InterPro" id="IPR000219">
    <property type="entry name" value="DH_dom"/>
</dbReference>
<dbReference type="FunFam" id="2.30.29.30:FF:000200">
    <property type="entry name" value="Rho guanine nucleotide exchange factor (GEF) 10-like a"/>
    <property type="match status" value="1"/>
</dbReference>
<dbReference type="InterPro" id="IPR036322">
    <property type="entry name" value="WD40_repeat_dom_sf"/>
</dbReference>
<feature type="compositionally biased region" description="Acidic residues" evidence="10">
    <location>
        <begin position="59"/>
        <end position="80"/>
    </location>
</feature>
<keyword evidence="3" id="KW-0597">Phosphoprotein</keyword>